<dbReference type="Proteomes" id="UP000287701">
    <property type="component" value="Chromosome"/>
</dbReference>
<gene>
    <name evidence="1" type="ORF">EQP59_09170</name>
</gene>
<protein>
    <submittedName>
        <fullName evidence="1">Uncharacterized protein</fullName>
    </submittedName>
</protein>
<reference evidence="1 2" key="1">
    <citation type="submission" date="2019-01" db="EMBL/GenBank/DDBJ databases">
        <title>Whole Genome of Ornithobacterium rhinotracheale FARPER-174b.</title>
        <authorList>
            <person name="Tataje-Lavanda L.A."/>
            <person name="Montalvan A."/>
            <person name="Montesinos R."/>
            <person name="Zimic M."/>
            <person name="Fernandez-Sanchez M."/>
            <person name="Fernandez-Diaz M."/>
        </authorList>
    </citation>
    <scope>NUCLEOTIDE SEQUENCE [LARGE SCALE GENOMIC DNA]</scope>
    <source>
        <strain evidence="1 2">FARPER-174b</strain>
    </source>
</reference>
<organism evidence="1 2">
    <name type="scientific">Ornithobacterium rhinotracheale</name>
    <dbReference type="NCBI Taxonomy" id="28251"/>
    <lineage>
        <taxon>Bacteria</taxon>
        <taxon>Pseudomonadati</taxon>
        <taxon>Bacteroidota</taxon>
        <taxon>Flavobacteriia</taxon>
        <taxon>Flavobacteriales</taxon>
        <taxon>Weeksellaceae</taxon>
        <taxon>Ornithobacterium</taxon>
    </lineage>
</organism>
<proteinExistence type="predicted"/>
<accession>A0A3R5Y4G7</accession>
<sequence>MNFLKYLGIIIAFFAFVQCNETAEGLPAEDYRALFGNKKMPPPYIGYETMPKLPCEPQISEEEYIYPGKEIAEKRTYKVTLTFYYLEKEYYGDEVSSNPNSYIMVRYIDENKKLKILRTYDDEDVEAEFKNGEKKEITFQAESGFPLYLGIYGAGYNSFEIRATMQATSTDGLIVTPEIKYENKFRTDGYSNDFGFCEKIILP</sequence>
<name>A0A3R5Y4G7_ORNRH</name>
<dbReference type="RefSeq" id="WP_128501916.1">
    <property type="nucleotide sequence ID" value="NZ_CP035107.1"/>
</dbReference>
<evidence type="ECO:0000313" key="2">
    <source>
        <dbReference type="Proteomes" id="UP000287701"/>
    </source>
</evidence>
<evidence type="ECO:0000313" key="1">
    <source>
        <dbReference type="EMBL" id="QAR31499.1"/>
    </source>
</evidence>
<dbReference type="OrthoDB" id="1012368at2"/>
<dbReference type="AlphaFoldDB" id="A0A3R5Y4G7"/>
<dbReference type="EMBL" id="CP035107">
    <property type="protein sequence ID" value="QAR31499.1"/>
    <property type="molecule type" value="Genomic_DNA"/>
</dbReference>